<evidence type="ECO:0000313" key="2">
    <source>
        <dbReference type="EnsemblPlants" id="PNT61021"/>
    </source>
</evidence>
<dbReference type="EnsemblPlants" id="PNT61021">
    <property type="protein sequence ID" value="PNT61021"/>
    <property type="gene ID" value="BRADI_5g09256v3"/>
</dbReference>
<dbReference type="AlphaFoldDB" id="A0A2K2CG63"/>
<proteinExistence type="predicted"/>
<keyword evidence="3" id="KW-1185">Reference proteome</keyword>
<reference evidence="1" key="2">
    <citation type="submission" date="2017-06" db="EMBL/GenBank/DDBJ databases">
        <title>WGS assembly of Brachypodium distachyon.</title>
        <authorList>
            <consortium name="The International Brachypodium Initiative"/>
            <person name="Lucas S."/>
            <person name="Harmon-Smith M."/>
            <person name="Lail K."/>
            <person name="Tice H."/>
            <person name="Grimwood J."/>
            <person name="Bruce D."/>
            <person name="Barry K."/>
            <person name="Shu S."/>
            <person name="Lindquist E."/>
            <person name="Wang M."/>
            <person name="Pitluck S."/>
            <person name="Vogel J.P."/>
            <person name="Garvin D.F."/>
            <person name="Mockler T.C."/>
            <person name="Schmutz J."/>
            <person name="Rokhsar D."/>
            <person name="Bevan M.W."/>
        </authorList>
    </citation>
    <scope>NUCLEOTIDE SEQUENCE</scope>
    <source>
        <strain evidence="1">Bd21</strain>
    </source>
</reference>
<dbReference type="Gramene" id="PNT61021">
    <property type="protein sequence ID" value="PNT61021"/>
    <property type="gene ID" value="BRADI_5g09256v3"/>
</dbReference>
<protein>
    <submittedName>
        <fullName evidence="1 2">Uncharacterized protein</fullName>
    </submittedName>
</protein>
<reference evidence="2" key="3">
    <citation type="submission" date="2018-08" db="UniProtKB">
        <authorList>
            <consortium name="EnsemblPlants"/>
        </authorList>
    </citation>
    <scope>IDENTIFICATION</scope>
    <source>
        <strain evidence="2">cv. Bd21</strain>
    </source>
</reference>
<dbReference type="Proteomes" id="UP000008810">
    <property type="component" value="Chromosome 5"/>
</dbReference>
<sequence length="92" mass="10708">MHGRKETIRAMMRAARLKWWLMMRLGCPGGLPSRDGWPHFYFLSFYSMTMSSRVQMCSCTCTKRITSFRRAFGGIAPLLVKIVFAIEKLHVF</sequence>
<organism evidence="1">
    <name type="scientific">Brachypodium distachyon</name>
    <name type="common">Purple false brome</name>
    <name type="synonym">Trachynia distachya</name>
    <dbReference type="NCBI Taxonomy" id="15368"/>
    <lineage>
        <taxon>Eukaryota</taxon>
        <taxon>Viridiplantae</taxon>
        <taxon>Streptophyta</taxon>
        <taxon>Embryophyta</taxon>
        <taxon>Tracheophyta</taxon>
        <taxon>Spermatophyta</taxon>
        <taxon>Magnoliopsida</taxon>
        <taxon>Liliopsida</taxon>
        <taxon>Poales</taxon>
        <taxon>Poaceae</taxon>
        <taxon>BOP clade</taxon>
        <taxon>Pooideae</taxon>
        <taxon>Stipodae</taxon>
        <taxon>Brachypodieae</taxon>
        <taxon>Brachypodium</taxon>
    </lineage>
</organism>
<evidence type="ECO:0000313" key="3">
    <source>
        <dbReference type="Proteomes" id="UP000008810"/>
    </source>
</evidence>
<evidence type="ECO:0000313" key="1">
    <source>
        <dbReference type="EMBL" id="PNT61021.1"/>
    </source>
</evidence>
<reference evidence="1 2" key="1">
    <citation type="journal article" date="2010" name="Nature">
        <title>Genome sequencing and analysis of the model grass Brachypodium distachyon.</title>
        <authorList>
            <consortium name="International Brachypodium Initiative"/>
        </authorList>
    </citation>
    <scope>NUCLEOTIDE SEQUENCE [LARGE SCALE GENOMIC DNA]</scope>
    <source>
        <strain evidence="1 2">Bd21</strain>
    </source>
</reference>
<dbReference type="InParanoid" id="A0A2K2CG63"/>
<name>A0A2K2CG63_BRADI</name>
<accession>A0A2K2CG63</accession>
<dbReference type="EMBL" id="CM000884">
    <property type="protein sequence ID" value="PNT61021.1"/>
    <property type="molecule type" value="Genomic_DNA"/>
</dbReference>
<gene>
    <name evidence="1" type="ORF">BRADI_5g09256v3</name>
</gene>